<keyword evidence="3" id="KW-1185">Reference proteome</keyword>
<dbReference type="OrthoDB" id="3858041at2759"/>
<sequence length="108" mass="11589">MKLSSFLSASLLSTAATAWQVEFHTRSNIGLTMHGTRSDGSCKTIGWNHGNAKEDVNWINFDPSTSGWPDPKKVTVYPGQLCGAGGVSFGKGLHKPAKGFWVGSYSVE</sequence>
<reference evidence="2 3" key="1">
    <citation type="submission" date="2019-07" db="EMBL/GenBank/DDBJ databases">
        <title>Finished genome of Venturia effusa.</title>
        <authorList>
            <person name="Young C.A."/>
            <person name="Cox M.P."/>
            <person name="Ganley A.R.D."/>
            <person name="David W.J."/>
        </authorList>
    </citation>
    <scope>NUCLEOTIDE SEQUENCE [LARGE SCALE GENOMIC DNA]</scope>
    <source>
        <strain evidence="3">albino</strain>
    </source>
</reference>
<evidence type="ECO:0000313" key="2">
    <source>
        <dbReference type="EMBL" id="QDS74201.1"/>
    </source>
</evidence>
<dbReference type="Proteomes" id="UP000316270">
    <property type="component" value="Chromosome 11"/>
</dbReference>
<feature type="chain" id="PRO_5022000858" evidence="1">
    <location>
        <begin position="19"/>
        <end position="108"/>
    </location>
</feature>
<organism evidence="2 3">
    <name type="scientific">Venturia effusa</name>
    <dbReference type="NCBI Taxonomy" id="50376"/>
    <lineage>
        <taxon>Eukaryota</taxon>
        <taxon>Fungi</taxon>
        <taxon>Dikarya</taxon>
        <taxon>Ascomycota</taxon>
        <taxon>Pezizomycotina</taxon>
        <taxon>Dothideomycetes</taxon>
        <taxon>Pleosporomycetidae</taxon>
        <taxon>Venturiales</taxon>
        <taxon>Venturiaceae</taxon>
        <taxon>Venturia</taxon>
    </lineage>
</organism>
<keyword evidence="1" id="KW-0732">Signal</keyword>
<evidence type="ECO:0000256" key="1">
    <source>
        <dbReference type="SAM" id="SignalP"/>
    </source>
</evidence>
<feature type="signal peptide" evidence="1">
    <location>
        <begin position="1"/>
        <end position="18"/>
    </location>
</feature>
<dbReference type="AlphaFoldDB" id="A0A517LEZ0"/>
<dbReference type="EMBL" id="CP042195">
    <property type="protein sequence ID" value="QDS74201.1"/>
    <property type="molecule type" value="Genomic_DNA"/>
</dbReference>
<protein>
    <submittedName>
        <fullName evidence="2">Uncharacterized protein</fullName>
    </submittedName>
</protein>
<accession>A0A517LEZ0</accession>
<evidence type="ECO:0000313" key="3">
    <source>
        <dbReference type="Proteomes" id="UP000316270"/>
    </source>
</evidence>
<dbReference type="STRING" id="50376.A0A517LEZ0"/>
<proteinExistence type="predicted"/>
<gene>
    <name evidence="2" type="ORF">FKW77_002212</name>
</gene>
<name>A0A517LEZ0_9PEZI</name>